<protein>
    <submittedName>
        <fullName evidence="2">VOC family protein</fullName>
    </submittedName>
</protein>
<dbReference type="Proteomes" id="UP001199642">
    <property type="component" value="Chromosome"/>
</dbReference>
<reference evidence="2 3" key="1">
    <citation type="submission" date="2023-01" db="EMBL/GenBank/DDBJ databases">
        <title>Characterization of estradiol degrading bacteria Microbacterium sp. MZT7 and reveal degrading genes through genome analysis.</title>
        <authorList>
            <person name="Hao P."/>
            <person name="Gao Y."/>
        </authorList>
    </citation>
    <scope>NUCLEOTIDE SEQUENCE [LARGE SCALE GENOMIC DNA]</scope>
    <source>
        <strain evidence="2 3">MZT7</strain>
    </source>
</reference>
<keyword evidence="3" id="KW-1185">Reference proteome</keyword>
<dbReference type="InterPro" id="IPR037523">
    <property type="entry name" value="VOC_core"/>
</dbReference>
<dbReference type="PROSITE" id="PS51819">
    <property type="entry name" value="VOC"/>
    <property type="match status" value="1"/>
</dbReference>
<dbReference type="RefSeq" id="WP_219086239.1">
    <property type="nucleotide sequence ID" value="NZ_CP082781.1"/>
</dbReference>
<dbReference type="InterPro" id="IPR004360">
    <property type="entry name" value="Glyas_Fos-R_dOase_dom"/>
</dbReference>
<name>A0ABY3RVA9_9MICO</name>
<evidence type="ECO:0000313" key="2">
    <source>
        <dbReference type="EMBL" id="UGS27205.1"/>
    </source>
</evidence>
<evidence type="ECO:0000259" key="1">
    <source>
        <dbReference type="PROSITE" id="PS51819"/>
    </source>
</evidence>
<dbReference type="Pfam" id="PF00903">
    <property type="entry name" value="Glyoxalase"/>
    <property type="match status" value="1"/>
</dbReference>
<organism evidence="2 3">
    <name type="scientific">Microbacterium resistens</name>
    <dbReference type="NCBI Taxonomy" id="156977"/>
    <lineage>
        <taxon>Bacteria</taxon>
        <taxon>Bacillati</taxon>
        <taxon>Actinomycetota</taxon>
        <taxon>Actinomycetes</taxon>
        <taxon>Micrococcales</taxon>
        <taxon>Microbacteriaceae</taxon>
        <taxon>Microbacterium</taxon>
    </lineage>
</organism>
<sequence>MTAAVQGLDHVQLSVTDLQESIEWYARVLGFRLLDGYGDSALLRLDGGPDLMLWEAMDHRPAQILVNGEPRPVFFLRSERIDEFADRCAREGVGIVSLDDGGFATFLKLRDPSENLIGVLQLASSGL</sequence>
<dbReference type="EMBL" id="CP082781">
    <property type="protein sequence ID" value="UGS27205.1"/>
    <property type="molecule type" value="Genomic_DNA"/>
</dbReference>
<evidence type="ECO:0000313" key="3">
    <source>
        <dbReference type="Proteomes" id="UP001199642"/>
    </source>
</evidence>
<dbReference type="CDD" id="cd06587">
    <property type="entry name" value="VOC"/>
    <property type="match status" value="1"/>
</dbReference>
<accession>A0ABY3RVA9</accession>
<gene>
    <name evidence="2" type="ORF">K8F61_03060</name>
</gene>
<proteinExistence type="predicted"/>
<feature type="domain" description="VOC" evidence="1">
    <location>
        <begin position="7"/>
        <end position="122"/>
    </location>
</feature>